<dbReference type="EMBL" id="MU004332">
    <property type="protein sequence ID" value="KAF2656841.1"/>
    <property type="molecule type" value="Genomic_DNA"/>
</dbReference>
<evidence type="ECO:0000313" key="2">
    <source>
        <dbReference type="EMBL" id="KAF2656841.1"/>
    </source>
</evidence>
<reference evidence="2" key="1">
    <citation type="journal article" date="2020" name="Stud. Mycol.">
        <title>101 Dothideomycetes genomes: a test case for predicting lifestyles and emergence of pathogens.</title>
        <authorList>
            <person name="Haridas S."/>
            <person name="Albert R."/>
            <person name="Binder M."/>
            <person name="Bloem J."/>
            <person name="Labutti K."/>
            <person name="Salamov A."/>
            <person name="Andreopoulos B."/>
            <person name="Baker S."/>
            <person name="Barry K."/>
            <person name="Bills G."/>
            <person name="Bluhm B."/>
            <person name="Cannon C."/>
            <person name="Castanera R."/>
            <person name="Culley D."/>
            <person name="Daum C."/>
            <person name="Ezra D."/>
            <person name="Gonzalez J."/>
            <person name="Henrissat B."/>
            <person name="Kuo A."/>
            <person name="Liang C."/>
            <person name="Lipzen A."/>
            <person name="Lutzoni F."/>
            <person name="Magnuson J."/>
            <person name="Mondo S."/>
            <person name="Nolan M."/>
            <person name="Ohm R."/>
            <person name="Pangilinan J."/>
            <person name="Park H.-J."/>
            <person name="Ramirez L."/>
            <person name="Alfaro M."/>
            <person name="Sun H."/>
            <person name="Tritt A."/>
            <person name="Yoshinaga Y."/>
            <person name="Zwiers L.-H."/>
            <person name="Turgeon B."/>
            <person name="Goodwin S."/>
            <person name="Spatafora J."/>
            <person name="Crous P."/>
            <person name="Grigoriev I."/>
        </authorList>
    </citation>
    <scope>NUCLEOTIDE SEQUENCE</scope>
    <source>
        <strain evidence="2">CBS 122681</strain>
    </source>
</reference>
<evidence type="ECO:0000313" key="3">
    <source>
        <dbReference type="Proteomes" id="UP000799324"/>
    </source>
</evidence>
<dbReference type="Proteomes" id="UP000799324">
    <property type="component" value="Unassembled WGS sequence"/>
</dbReference>
<keyword evidence="3" id="KW-1185">Reference proteome</keyword>
<evidence type="ECO:0000256" key="1">
    <source>
        <dbReference type="SAM" id="SignalP"/>
    </source>
</evidence>
<keyword evidence="1" id="KW-0732">Signal</keyword>
<proteinExistence type="predicted"/>
<dbReference type="PANTHER" id="PTHR34883">
    <property type="entry name" value="SERINE-RICH PROTEIN, PUTATIVE-RELATED-RELATED"/>
    <property type="match status" value="1"/>
</dbReference>
<dbReference type="AlphaFoldDB" id="A0A6A6TC51"/>
<sequence>MYSLATILTLATIALAAIHSVDVGEEGETFNPQTLTASPGDSVVFHLYSPHNVASSAYSSPCNATSSSFFSGPYSGTSNGAKKFVINVTSTDPIYFFCGVQKHCQDGMVGGINVDQLDQYKSAAKDVKKAEASGDVRGGELLGDSALASLSASASASSSSTMSMTSAATSSTASTTGSSPKSTGAAVAQREVSGFAAGVLAVAAYLV</sequence>
<protein>
    <recommendedName>
        <fullName evidence="4">Cupredoxin</fullName>
    </recommendedName>
</protein>
<name>A0A6A6TC51_9PLEO</name>
<dbReference type="InterPro" id="IPR052953">
    <property type="entry name" value="Ser-rich/MCO-related"/>
</dbReference>
<dbReference type="Gene3D" id="2.60.40.420">
    <property type="entry name" value="Cupredoxins - blue copper proteins"/>
    <property type="match status" value="1"/>
</dbReference>
<dbReference type="OrthoDB" id="2331100at2759"/>
<evidence type="ECO:0008006" key="4">
    <source>
        <dbReference type="Google" id="ProtNLM"/>
    </source>
</evidence>
<feature type="chain" id="PRO_5025631956" description="Cupredoxin" evidence="1">
    <location>
        <begin position="17"/>
        <end position="207"/>
    </location>
</feature>
<organism evidence="2 3">
    <name type="scientific">Lophiostoma macrostomum CBS 122681</name>
    <dbReference type="NCBI Taxonomy" id="1314788"/>
    <lineage>
        <taxon>Eukaryota</taxon>
        <taxon>Fungi</taxon>
        <taxon>Dikarya</taxon>
        <taxon>Ascomycota</taxon>
        <taxon>Pezizomycotina</taxon>
        <taxon>Dothideomycetes</taxon>
        <taxon>Pleosporomycetidae</taxon>
        <taxon>Pleosporales</taxon>
        <taxon>Lophiostomataceae</taxon>
        <taxon>Lophiostoma</taxon>
    </lineage>
</organism>
<dbReference type="InterPro" id="IPR008972">
    <property type="entry name" value="Cupredoxin"/>
</dbReference>
<gene>
    <name evidence="2" type="ORF">K491DRAFT_677785</name>
</gene>
<dbReference type="PANTHER" id="PTHR34883:SF15">
    <property type="entry name" value="EXTRACELLULAR SERINE-RICH PROTEIN"/>
    <property type="match status" value="1"/>
</dbReference>
<feature type="signal peptide" evidence="1">
    <location>
        <begin position="1"/>
        <end position="16"/>
    </location>
</feature>
<dbReference type="SUPFAM" id="SSF49503">
    <property type="entry name" value="Cupredoxins"/>
    <property type="match status" value="1"/>
</dbReference>
<accession>A0A6A6TC51</accession>
<dbReference type="CDD" id="cd00920">
    <property type="entry name" value="Cupredoxin"/>
    <property type="match status" value="1"/>
</dbReference>